<feature type="region of interest" description="Disordered" evidence="1">
    <location>
        <begin position="56"/>
        <end position="80"/>
    </location>
</feature>
<evidence type="ECO:0008006" key="4">
    <source>
        <dbReference type="Google" id="ProtNLM"/>
    </source>
</evidence>
<organism evidence="2 3">
    <name type="scientific">Coniochaeta pulveracea</name>
    <dbReference type="NCBI Taxonomy" id="177199"/>
    <lineage>
        <taxon>Eukaryota</taxon>
        <taxon>Fungi</taxon>
        <taxon>Dikarya</taxon>
        <taxon>Ascomycota</taxon>
        <taxon>Pezizomycotina</taxon>
        <taxon>Sordariomycetes</taxon>
        <taxon>Sordariomycetidae</taxon>
        <taxon>Coniochaetales</taxon>
        <taxon>Coniochaetaceae</taxon>
        <taxon>Coniochaeta</taxon>
    </lineage>
</organism>
<dbReference type="Proteomes" id="UP000275385">
    <property type="component" value="Unassembled WGS sequence"/>
</dbReference>
<evidence type="ECO:0000313" key="2">
    <source>
        <dbReference type="EMBL" id="RKU45681.1"/>
    </source>
</evidence>
<dbReference type="STRING" id="177199.A0A420YCQ3"/>
<evidence type="ECO:0000256" key="1">
    <source>
        <dbReference type="SAM" id="MobiDB-lite"/>
    </source>
</evidence>
<evidence type="ECO:0000313" key="3">
    <source>
        <dbReference type="Proteomes" id="UP000275385"/>
    </source>
</evidence>
<name>A0A420YCQ3_9PEZI</name>
<keyword evidence="3" id="KW-1185">Reference proteome</keyword>
<protein>
    <recommendedName>
        <fullName evidence="4">EthD domain-containing protein</fullName>
    </recommendedName>
</protein>
<accession>A0A420YCQ3</accession>
<dbReference type="AlphaFoldDB" id="A0A420YCQ3"/>
<feature type="compositionally biased region" description="Basic and acidic residues" evidence="1">
    <location>
        <begin position="63"/>
        <end position="80"/>
    </location>
</feature>
<reference evidence="2 3" key="1">
    <citation type="submission" date="2018-08" db="EMBL/GenBank/DDBJ databases">
        <title>Draft genome of the lignicolous fungus Coniochaeta pulveracea.</title>
        <authorList>
            <person name="Borstlap C.J."/>
            <person name="De Witt R.N."/>
            <person name="Botha A."/>
            <person name="Volschenk H."/>
        </authorList>
    </citation>
    <scope>NUCLEOTIDE SEQUENCE [LARGE SCALE GENOMIC DNA]</scope>
    <source>
        <strain evidence="2 3">CAB683</strain>
    </source>
</reference>
<comment type="caution">
    <text evidence="2">The sequence shown here is derived from an EMBL/GenBank/DDBJ whole genome shotgun (WGS) entry which is preliminary data.</text>
</comment>
<sequence length="80" mass="8765">MVTVEFYLRNFAELNKVNADPEFQALQASEDPFVNIVHTVVTLSCVEKYVDGGKAVNSGPDSRPVEGDKYTLGTAKDEAK</sequence>
<gene>
    <name evidence="2" type="ORF">DL546_005898</name>
</gene>
<dbReference type="EMBL" id="QVQW01000019">
    <property type="protein sequence ID" value="RKU45681.1"/>
    <property type="molecule type" value="Genomic_DNA"/>
</dbReference>
<dbReference type="OrthoDB" id="3183782at2759"/>
<proteinExistence type="predicted"/>